<dbReference type="AlphaFoldDB" id="A0ABD7HFP1"/>
<evidence type="ECO:0000313" key="3">
    <source>
        <dbReference type="EMBL" id="RIT26274.1"/>
    </source>
</evidence>
<name>A0ABD7HFP1_9MYCO</name>
<evidence type="ECO:0000313" key="4">
    <source>
        <dbReference type="Proteomes" id="UP000284557"/>
    </source>
</evidence>
<gene>
    <name evidence="3" type="ORF">D2E76_28350</name>
</gene>
<keyword evidence="2" id="KW-0472">Membrane</keyword>
<evidence type="ECO:0000256" key="2">
    <source>
        <dbReference type="SAM" id="Phobius"/>
    </source>
</evidence>
<keyword evidence="2" id="KW-0812">Transmembrane</keyword>
<reference evidence="3 4" key="1">
    <citation type="submission" date="2018-08" db="EMBL/GenBank/DDBJ databases">
        <title>Linezolid Resistance in Mycobacterium abscessus: MIC Distribution and Comprehensive Investigation of Resistance Mechanisms.</title>
        <authorList>
            <person name="Ye M."/>
            <person name="Xu L."/>
            <person name="Zou Y."/>
            <person name="Li B."/>
            <person name="Guo Q."/>
            <person name="Zhang Y."/>
            <person name="Zhan M."/>
            <person name="Xu B."/>
            <person name="Yu F."/>
            <person name="Zhang Z."/>
            <person name="Chu H."/>
        </authorList>
    </citation>
    <scope>NUCLEOTIDE SEQUENCE [LARGE SCALE GENOMIC DNA]</scope>
    <source>
        <strain evidence="3 4">G143</strain>
    </source>
</reference>
<dbReference type="Proteomes" id="UP000284557">
    <property type="component" value="Unassembled WGS sequence"/>
</dbReference>
<feature type="transmembrane region" description="Helical" evidence="2">
    <location>
        <begin position="6"/>
        <end position="23"/>
    </location>
</feature>
<protein>
    <recommendedName>
        <fullName evidence="5">Secreted protein</fullName>
    </recommendedName>
</protein>
<accession>A0ABD7HFP1</accession>
<sequence length="74" mass="8200">MAPLLTLLGFLIFGAGMFVMYKGRNFSPKLRSPYGTGYPDSLNAGLQAERVVPRPPWRVDEDGNPIEGGEDYRP</sequence>
<proteinExistence type="predicted"/>
<organism evidence="3 4">
    <name type="scientific">Mycobacteroides abscessus</name>
    <dbReference type="NCBI Taxonomy" id="36809"/>
    <lineage>
        <taxon>Bacteria</taxon>
        <taxon>Bacillati</taxon>
        <taxon>Actinomycetota</taxon>
        <taxon>Actinomycetes</taxon>
        <taxon>Mycobacteriales</taxon>
        <taxon>Mycobacteriaceae</taxon>
        <taxon>Mycobacteroides</taxon>
    </lineage>
</organism>
<evidence type="ECO:0008006" key="5">
    <source>
        <dbReference type="Google" id="ProtNLM"/>
    </source>
</evidence>
<feature type="region of interest" description="Disordered" evidence="1">
    <location>
        <begin position="55"/>
        <end position="74"/>
    </location>
</feature>
<keyword evidence="2" id="KW-1133">Transmembrane helix</keyword>
<evidence type="ECO:0000256" key="1">
    <source>
        <dbReference type="SAM" id="MobiDB-lite"/>
    </source>
</evidence>
<dbReference type="EMBL" id="QXBN01000073">
    <property type="protein sequence ID" value="RIT26274.1"/>
    <property type="molecule type" value="Genomic_DNA"/>
</dbReference>
<comment type="caution">
    <text evidence="3">The sequence shown here is derived from an EMBL/GenBank/DDBJ whole genome shotgun (WGS) entry which is preliminary data.</text>
</comment>